<dbReference type="InterPro" id="IPR027848">
    <property type="entry name" value="DUF4494"/>
</dbReference>
<dbReference type="Pfam" id="PF14902">
    <property type="entry name" value="DUF4494"/>
    <property type="match status" value="1"/>
</dbReference>
<dbReference type="EMBL" id="FRBD01000001">
    <property type="protein sequence ID" value="SHK27227.1"/>
    <property type="molecule type" value="Genomic_DNA"/>
</dbReference>
<dbReference type="Proteomes" id="UP000184130">
    <property type="component" value="Unassembled WGS sequence"/>
</dbReference>
<dbReference type="OrthoDB" id="954784at2"/>
<gene>
    <name evidence="1" type="ORF">SAMN05216463_10173</name>
</gene>
<dbReference type="RefSeq" id="WP_073203574.1">
    <property type="nucleotide sequence ID" value="NZ_FRBD01000001.1"/>
</dbReference>
<evidence type="ECO:0000313" key="1">
    <source>
        <dbReference type="EMBL" id="SHK27227.1"/>
    </source>
</evidence>
<reference evidence="1 2" key="1">
    <citation type="submission" date="2016-11" db="EMBL/GenBank/DDBJ databases">
        <authorList>
            <person name="Jaros S."/>
            <person name="Januszkiewicz K."/>
            <person name="Wedrychowicz H."/>
        </authorList>
    </citation>
    <scope>NUCLEOTIDE SEQUENCE [LARGE SCALE GENOMIC DNA]</scope>
    <source>
        <strain evidence="1 2">KHT3</strain>
    </source>
</reference>
<protein>
    <submittedName>
        <fullName evidence="1">Uncharacterized protein</fullName>
    </submittedName>
</protein>
<organism evidence="1 2">
    <name type="scientific">Xylanibacter ruminicola</name>
    <name type="common">Prevotella ruminicola</name>
    <dbReference type="NCBI Taxonomy" id="839"/>
    <lineage>
        <taxon>Bacteria</taxon>
        <taxon>Pseudomonadati</taxon>
        <taxon>Bacteroidota</taxon>
        <taxon>Bacteroidia</taxon>
        <taxon>Bacteroidales</taxon>
        <taxon>Prevotellaceae</taxon>
        <taxon>Xylanibacter</taxon>
    </lineage>
</organism>
<name>A0A1M6R4G1_XYLRU</name>
<sequence length="144" mass="16235">MKNTVNKYFEVKVKMQKTQEDGTQKKVSEQYVVEAATFGEAERRITECLKPYIEGEFDVTDIKIAGYCQIISTNQDADKFFKAKVSFVTLDETTGKEKKTSELYLVQSDTLESAESDVKSFLNDGNTAISSISETVILDVFQLD</sequence>
<dbReference type="AlphaFoldDB" id="A0A1M6R4G1"/>
<accession>A0A1M6R4G1</accession>
<proteinExistence type="predicted"/>
<evidence type="ECO:0000313" key="2">
    <source>
        <dbReference type="Proteomes" id="UP000184130"/>
    </source>
</evidence>